<proteinExistence type="predicted"/>
<gene>
    <name evidence="1" type="ORF">GWI71_03580</name>
</gene>
<evidence type="ECO:0000313" key="2">
    <source>
        <dbReference type="Proteomes" id="UP000541347"/>
    </source>
</evidence>
<evidence type="ECO:0008006" key="3">
    <source>
        <dbReference type="Google" id="ProtNLM"/>
    </source>
</evidence>
<sequence length="133" mass="14672">MITEFQSDLPAGRARFLAFGRHYADAVNQIAERGLEAALEATATLGGVRQPKGIARSLVKAVAKSGPVPAHRISRRARRRYEDGAHVIDIVVETPRLTWKYRGDRQIGMIEWLPAFVVTDRCSAPVLRSPLPG</sequence>
<dbReference type="Proteomes" id="UP000541347">
    <property type="component" value="Unassembled WGS sequence"/>
</dbReference>
<comment type="caution">
    <text evidence="1">The sequence shown here is derived from an EMBL/GenBank/DDBJ whole genome shotgun (WGS) entry which is preliminary data.</text>
</comment>
<dbReference type="EMBL" id="JAABLP010000001">
    <property type="protein sequence ID" value="NBN62753.1"/>
    <property type="molecule type" value="Genomic_DNA"/>
</dbReference>
<name>A0ABW9ZD40_9HYPH</name>
<evidence type="ECO:0000313" key="1">
    <source>
        <dbReference type="EMBL" id="NBN62753.1"/>
    </source>
</evidence>
<keyword evidence="2" id="KW-1185">Reference proteome</keyword>
<accession>A0ABW9ZD40</accession>
<organism evidence="1 2">
    <name type="scientific">Pannonibacter tanglangensis</name>
    <dbReference type="NCBI Taxonomy" id="2750084"/>
    <lineage>
        <taxon>Bacteria</taxon>
        <taxon>Pseudomonadati</taxon>
        <taxon>Pseudomonadota</taxon>
        <taxon>Alphaproteobacteria</taxon>
        <taxon>Hyphomicrobiales</taxon>
        <taxon>Stappiaceae</taxon>
        <taxon>Pannonibacter</taxon>
    </lineage>
</organism>
<reference evidence="1 2" key="1">
    <citation type="submission" date="2020-01" db="EMBL/GenBank/DDBJ databases">
        <authorList>
            <person name="Peng S.Y."/>
            <person name="Li J."/>
            <person name="Wang M."/>
            <person name="Wang L."/>
            <person name="Wang C.Q."/>
            <person name="Wang J.R."/>
        </authorList>
    </citation>
    <scope>NUCLEOTIDE SEQUENCE [LARGE SCALE GENOMIC DNA]</scope>
    <source>
        <strain evidence="1 2">XCT-34</strain>
    </source>
</reference>
<protein>
    <recommendedName>
        <fullName evidence="3">Transposase</fullName>
    </recommendedName>
</protein>
<dbReference type="RefSeq" id="WP_161673968.1">
    <property type="nucleotide sequence ID" value="NZ_JAABLP010000001.1"/>
</dbReference>